<sequence>MPSHSPEAPSGNTRDEAIAAARAEYGPGVRIRGVRRIRSGGVAGFFSQERYVADVVLPGAGEDDARVPVTGGEPAGGKPAGGKPAGGKPAVAAARPKVAPARSATPTVVAELPRTAGAPAAETDGWPSSGLSVDDLLEVALQVRGAQRTAATAAPAPVDPVDELAELLGPGGSDVAVYSPTSVARPAGKARPASTPQPAPAPAAPQPERRPLATRRAEEPVEPAAPAWERTSRSGRPTADPAVEPEVDSDAGGAPPSPFAAALMRVVTQDDEVQAAVADAEEHEEQRVAAEQHDVASRTDGGALDDRAAAVRAAAERAEAAAVAAARAGTTPPVAVAALTAAPEALEAPAAPVRSPEERRAAARARAAARRSARPGPAASEPSTPEVPVAAPTAAPEPMWDATSIIELAPRAGMPAAAQRPPAPAVTRVTAARAGAAQLREAAIRAAGELAERQVAEVGPAPDLLDDFVDAELAAQRPAQPAQSALPAQPSLGDRAARLRSVLAAATPPADQPAADLPVLAEAAPARRTLPAVPPSAPVDTARHEAERLEAERVEALRVEAQRVEDERLETLRIEAERMETERAAAQAEVRRVAAEQAQARRAAAQAAAAEAARTEARRIQSELAEARRVAAEQAAAEDARAEAERTAAAEARRAVAEKAATERAAALRIAAEKAAAQRAEDQRRAAAQAEADRLAAERAERTAAERAAATQRAAVEEERAAAERAAREAAQAEAAEVEAAEVEAAQVATELPSPAVVDSSEIGRRRTRAERREAAERARAAGTVHRVDAPAQDDVPAPVEIDPLWGTPVRRPLPVPSVMPDGGRHSTATGLQPAVTAAAADDTAPVVDEPRPIYSAGSRYDEVLFGASRGASRTGQPDPLEALRAAALAGGAVTGRRRRAEEAGRHRTSPTQVDLPVVGAARLTALDDPAEATSGFIESLQAVADSEFAEAPAQAAEVSDVLVQEMAHEMAAGMAAELARTASDPSPVADATSVLASLSAVLPAATPRVRGQRPPVPAGSATRSRVLPPHPSTRMRGTRVDAVDAVDAGGAGQGWATITHLNRGTDGPAEGGPAGLAALGVPPSVLGADFAAEASRRGTFAALASALGRALPAAPAIPSEPGDVLVVVGPGAEALGAARALAVALRLDPSRVLWCTRGPLAGLAAADAQISGAAAATEVRALLTGSDVPTVVAVDVPLGDAGGAWAAQMVQAWDATAVWGVLDSTRKPAALRSWLAGLPRVDAVVVTDTDSAPDPAALLEGLPVPVAVVDGARATPHRWAALLCERLAGRR</sequence>
<gene>
    <name evidence="2" type="ORF">UXQ13_02320</name>
</gene>
<feature type="region of interest" description="Disordered" evidence="1">
    <location>
        <begin position="273"/>
        <end position="303"/>
    </location>
</feature>
<feature type="compositionally biased region" description="Basic and acidic residues" evidence="1">
    <location>
        <begin position="679"/>
        <end position="705"/>
    </location>
</feature>
<proteinExistence type="predicted"/>
<reference evidence="2 3" key="1">
    <citation type="submission" date="2024-03" db="EMBL/GenBank/DDBJ databases">
        <title>Draft genome sequence of Klenkia terrae.</title>
        <authorList>
            <person name="Duangmal K."/>
            <person name="Chantavorakit T."/>
        </authorList>
    </citation>
    <scope>NUCLEOTIDE SEQUENCE [LARGE SCALE GENOMIC DNA]</scope>
    <source>
        <strain evidence="2 3">JCM 17786</strain>
    </source>
</reference>
<feature type="compositionally biased region" description="Basic and acidic residues" evidence="1">
    <location>
        <begin position="771"/>
        <end position="780"/>
    </location>
</feature>
<feature type="region of interest" description="Disordered" evidence="1">
    <location>
        <begin position="61"/>
        <end position="129"/>
    </location>
</feature>
<feature type="compositionally biased region" description="Low complexity" evidence="1">
    <location>
        <begin position="86"/>
        <end position="102"/>
    </location>
</feature>
<feature type="region of interest" description="Disordered" evidence="1">
    <location>
        <begin position="1008"/>
        <end position="1037"/>
    </location>
</feature>
<dbReference type="Proteomes" id="UP001373496">
    <property type="component" value="Unassembled WGS sequence"/>
</dbReference>
<dbReference type="RefSeq" id="WP_336391750.1">
    <property type="nucleotide sequence ID" value="NZ_JBAPLV010000002.1"/>
</dbReference>
<feature type="region of interest" description="Disordered" evidence="1">
    <location>
        <begin position="756"/>
        <end position="785"/>
    </location>
</feature>
<accession>A0ABU8E168</accession>
<feature type="region of interest" description="Disordered" evidence="1">
    <location>
        <begin position="346"/>
        <end position="396"/>
    </location>
</feature>
<feature type="compositionally biased region" description="Pro residues" evidence="1">
    <location>
        <begin position="195"/>
        <end position="205"/>
    </location>
</feature>
<feature type="compositionally biased region" description="Basic and acidic residues" evidence="1">
    <location>
        <begin position="284"/>
        <end position="297"/>
    </location>
</feature>
<organism evidence="2 3">
    <name type="scientific">Klenkia terrae</name>
    <dbReference type="NCBI Taxonomy" id="1052259"/>
    <lineage>
        <taxon>Bacteria</taxon>
        <taxon>Bacillati</taxon>
        <taxon>Actinomycetota</taxon>
        <taxon>Actinomycetes</taxon>
        <taxon>Geodermatophilales</taxon>
        <taxon>Geodermatophilaceae</taxon>
        <taxon>Klenkia</taxon>
    </lineage>
</organism>
<comment type="caution">
    <text evidence="2">The sequence shown here is derived from an EMBL/GenBank/DDBJ whole genome shotgun (WGS) entry which is preliminary data.</text>
</comment>
<feature type="compositionally biased region" description="Low complexity" evidence="1">
    <location>
        <begin position="374"/>
        <end position="396"/>
    </location>
</feature>
<feature type="region of interest" description="Disordered" evidence="1">
    <location>
        <begin position="1"/>
        <end position="25"/>
    </location>
</feature>
<evidence type="ECO:0000256" key="1">
    <source>
        <dbReference type="SAM" id="MobiDB-lite"/>
    </source>
</evidence>
<name>A0ABU8E168_9ACTN</name>
<feature type="compositionally biased region" description="Basic and acidic residues" evidence="1">
    <location>
        <begin position="207"/>
        <end position="219"/>
    </location>
</feature>
<feature type="region of interest" description="Disordered" evidence="1">
    <location>
        <begin position="674"/>
        <end position="720"/>
    </location>
</feature>
<evidence type="ECO:0000313" key="3">
    <source>
        <dbReference type="Proteomes" id="UP001373496"/>
    </source>
</evidence>
<feature type="compositionally biased region" description="Acidic residues" evidence="1">
    <location>
        <begin position="273"/>
        <end position="283"/>
    </location>
</feature>
<feature type="region of interest" description="Disordered" evidence="1">
    <location>
        <begin position="183"/>
        <end position="261"/>
    </location>
</feature>
<dbReference type="EMBL" id="JBAPLV010000002">
    <property type="protein sequence ID" value="MEI4277287.1"/>
    <property type="molecule type" value="Genomic_DNA"/>
</dbReference>
<keyword evidence="3" id="KW-1185">Reference proteome</keyword>
<feature type="compositionally biased region" description="Gly residues" evidence="1">
    <location>
        <begin position="73"/>
        <end position="85"/>
    </location>
</feature>
<evidence type="ECO:0000313" key="2">
    <source>
        <dbReference type="EMBL" id="MEI4277287.1"/>
    </source>
</evidence>
<feature type="compositionally biased region" description="Low complexity" evidence="1">
    <location>
        <begin position="251"/>
        <end position="261"/>
    </location>
</feature>
<protein>
    <submittedName>
        <fullName evidence="2">Uncharacterized protein</fullName>
    </submittedName>
</protein>